<accession>A0A7K1LGK1</accession>
<evidence type="ECO:0000256" key="4">
    <source>
        <dbReference type="PIRSR" id="PIRSR000429-1"/>
    </source>
</evidence>
<organism evidence="8 9">
    <name type="scientific">Rothia koreensis</name>
    <dbReference type="NCBI Taxonomy" id="592378"/>
    <lineage>
        <taxon>Bacteria</taxon>
        <taxon>Bacillati</taxon>
        <taxon>Actinomycetota</taxon>
        <taxon>Actinomycetes</taxon>
        <taxon>Micrococcales</taxon>
        <taxon>Micrococcaceae</taxon>
        <taxon>Rothia</taxon>
    </lineage>
</organism>
<dbReference type="NCBIfam" id="NF006740">
    <property type="entry name" value="PRK09268.1"/>
    <property type="match status" value="1"/>
</dbReference>
<evidence type="ECO:0000256" key="2">
    <source>
        <dbReference type="ARBA" id="ARBA00022679"/>
    </source>
</evidence>
<dbReference type="InterPro" id="IPR050521">
    <property type="entry name" value="3-ketoacyl-CoA_Thiolase"/>
</dbReference>
<dbReference type="OrthoDB" id="1402717at2"/>
<feature type="active site" description="Proton acceptor" evidence="4">
    <location>
        <position position="416"/>
    </location>
</feature>
<name>A0A7K1LGK1_9MICC</name>
<keyword evidence="3 5" id="KW-0012">Acyltransferase</keyword>
<evidence type="ECO:0000259" key="7">
    <source>
        <dbReference type="Pfam" id="PF02803"/>
    </source>
</evidence>
<evidence type="ECO:0000256" key="1">
    <source>
        <dbReference type="ARBA" id="ARBA00010982"/>
    </source>
</evidence>
<dbReference type="Gene3D" id="3.40.47.10">
    <property type="match status" value="1"/>
</dbReference>
<evidence type="ECO:0000259" key="6">
    <source>
        <dbReference type="Pfam" id="PF00108"/>
    </source>
</evidence>
<dbReference type="GO" id="GO:0005829">
    <property type="term" value="C:cytosol"/>
    <property type="evidence" value="ECO:0007669"/>
    <property type="project" value="TreeGrafter"/>
</dbReference>
<dbReference type="Proteomes" id="UP000462152">
    <property type="component" value="Unassembled WGS sequence"/>
</dbReference>
<dbReference type="InterPro" id="IPR002155">
    <property type="entry name" value="Thiolase"/>
</dbReference>
<dbReference type="NCBIfam" id="TIGR01930">
    <property type="entry name" value="AcCoA-C-Actrans"/>
    <property type="match status" value="1"/>
</dbReference>
<feature type="active site" description="Acyl-thioester intermediate" evidence="4">
    <location>
        <position position="88"/>
    </location>
</feature>
<feature type="active site" description="Proton acceptor" evidence="4">
    <location>
        <position position="381"/>
    </location>
</feature>
<dbReference type="Pfam" id="PF02803">
    <property type="entry name" value="Thiolase_C"/>
    <property type="match status" value="1"/>
</dbReference>
<proteinExistence type="inferred from homology"/>
<evidence type="ECO:0000313" key="8">
    <source>
        <dbReference type="EMBL" id="MUN54315.1"/>
    </source>
</evidence>
<dbReference type="RefSeq" id="WP_129314366.1">
    <property type="nucleotide sequence ID" value="NZ_CP197643.1"/>
</dbReference>
<evidence type="ECO:0000313" key="9">
    <source>
        <dbReference type="Proteomes" id="UP000462152"/>
    </source>
</evidence>
<dbReference type="InterPro" id="IPR016039">
    <property type="entry name" value="Thiolase-like"/>
</dbReference>
<evidence type="ECO:0000256" key="5">
    <source>
        <dbReference type="RuleBase" id="RU003557"/>
    </source>
</evidence>
<dbReference type="EMBL" id="WOGT01000001">
    <property type="protein sequence ID" value="MUN54315.1"/>
    <property type="molecule type" value="Genomic_DNA"/>
</dbReference>
<dbReference type="CDD" id="cd00751">
    <property type="entry name" value="thiolase"/>
    <property type="match status" value="1"/>
</dbReference>
<evidence type="ECO:0000256" key="3">
    <source>
        <dbReference type="ARBA" id="ARBA00023315"/>
    </source>
</evidence>
<dbReference type="PANTHER" id="PTHR42689:SF1">
    <property type="entry name" value="ACETYL-COA ACYLTRANSFERASE FADA2 (3-KETOACYL-COA THIOLASE) (BETA-KETOTHIOLASE)-RELATED"/>
    <property type="match status" value="1"/>
</dbReference>
<sequence length="434" mass="45992">MSQAYVLGGNRIPFARSNGAYASSSNLEMLTTAFDGLAARYGLAGQPLGEVAAGAVLKHSKDFNLTREAVLGSAFESSTPAYDVQQACATGLETVWGLSNKIRLGQMDSAVAGGVDSASDAPIVVSEGLRRSLLELARAKTLKQRLAAVSKLRPADIKPAAPTTGEPRTGLSMGEHQAITTAAWEISREDQDELALASHKNLAAAYERGFFDDLLTGFRGLGKDNNLRADSTLEKLGGLNPVFGRNLPEEATMTAGNSTPLTDGASAVLLGNREWADDHQLTPLARVVDAQTAAVDFVQGEEGLLMAPAYAVPRLLERNNLELKDFDYYEIHEAFASTVLCHLKAWESEEFAREKLGRQTAVGSIDRSKLNVNGSSLAAGHPFAATGGRIVATLAKQLHESAQETGKAQRGLISVCAAGGLGVTMILEADQPTR</sequence>
<keyword evidence="2 5" id="KW-0808">Transferase</keyword>
<protein>
    <submittedName>
        <fullName evidence="8">Acetyl-CoA C-acetyltransferase</fullName>
        <ecNumber evidence="8">2.3.1.9</ecNumber>
    </submittedName>
</protein>
<feature type="domain" description="Thiolase N-terminal" evidence="6">
    <location>
        <begin position="5"/>
        <end position="272"/>
    </location>
</feature>
<dbReference type="InterPro" id="IPR020617">
    <property type="entry name" value="Thiolase_C"/>
</dbReference>
<gene>
    <name evidence="8" type="ORF">GMA10_03640</name>
</gene>
<dbReference type="GO" id="GO:0003985">
    <property type="term" value="F:acetyl-CoA C-acetyltransferase activity"/>
    <property type="evidence" value="ECO:0007669"/>
    <property type="project" value="UniProtKB-EC"/>
</dbReference>
<dbReference type="PANTHER" id="PTHR42689">
    <property type="entry name" value="ACETYL-COA ACYLTRANSFERASE FADA2 (3-KETOACYL-COA THIOLASE) (BETA-KETOTHIOLASE)-RELATED"/>
    <property type="match status" value="1"/>
</dbReference>
<keyword evidence="9" id="KW-1185">Reference proteome</keyword>
<dbReference type="PIRSF" id="PIRSF000429">
    <property type="entry name" value="Ac-CoA_Ac_transf"/>
    <property type="match status" value="1"/>
</dbReference>
<reference evidence="8 9" key="1">
    <citation type="submission" date="2019-12" db="EMBL/GenBank/DDBJ databases">
        <authorList>
            <person name="Li J."/>
            <person name="Shi Y."/>
            <person name="Xu G."/>
            <person name="Xiao D."/>
            <person name="Ran X."/>
        </authorList>
    </citation>
    <scope>NUCLEOTIDE SEQUENCE [LARGE SCALE GENOMIC DNA]</scope>
    <source>
        <strain evidence="8 9">JCM 15915</strain>
    </source>
</reference>
<comment type="similarity">
    <text evidence="1 5">Belongs to the thiolase-like superfamily. Thiolase family.</text>
</comment>
<dbReference type="EC" id="2.3.1.9" evidence="8"/>
<dbReference type="Pfam" id="PF00108">
    <property type="entry name" value="Thiolase_N"/>
    <property type="match status" value="1"/>
</dbReference>
<dbReference type="AlphaFoldDB" id="A0A7K1LGK1"/>
<dbReference type="SUPFAM" id="SSF53901">
    <property type="entry name" value="Thiolase-like"/>
    <property type="match status" value="2"/>
</dbReference>
<feature type="domain" description="Thiolase C-terminal" evidence="7">
    <location>
        <begin position="281"/>
        <end position="428"/>
    </location>
</feature>
<dbReference type="InterPro" id="IPR020616">
    <property type="entry name" value="Thiolase_N"/>
</dbReference>
<comment type="caution">
    <text evidence="8">The sequence shown here is derived from an EMBL/GenBank/DDBJ whole genome shotgun (WGS) entry which is preliminary data.</text>
</comment>